<name>A0AAD5UCG5_9FUNG</name>
<feature type="transmembrane region" description="Helical" evidence="1">
    <location>
        <begin position="156"/>
        <end position="175"/>
    </location>
</feature>
<sequence>MDSNLYINEYNLGILKKKFKDRKSNVVLINIIMFVIKLGYFYNWNYFKDTLLSLFRLVLLLDVYLIICFILRPNNYFLLVLLMILINLLDEKRDYVLIEKRMKPDGIYLFFILCSYYIDDTILFLQLLSFTVNFILEIIHGKMIRSLDERADYFIYLYREYGLYLQIFINSLFILQPITISYYYNNAINLFLILVNFVPILPNKKLNKIYILLLLVYFIPENHIISQKQVIDYNMDTSIVEITFSRFADTALVLIPYKSKEIVEKKLILETEYAKELEIEPNRIIFPACATKCTFDFPYYEHTQFHFHDLGLNTVNNTVSIQMHDHVIGYQKEGDEIEIRISCTCPHEIFDGDTIHTRKNIL</sequence>
<organism evidence="2 3">
    <name type="scientific">Boothiomyces macroporosus</name>
    <dbReference type="NCBI Taxonomy" id="261099"/>
    <lineage>
        <taxon>Eukaryota</taxon>
        <taxon>Fungi</taxon>
        <taxon>Fungi incertae sedis</taxon>
        <taxon>Chytridiomycota</taxon>
        <taxon>Chytridiomycota incertae sedis</taxon>
        <taxon>Chytridiomycetes</taxon>
        <taxon>Rhizophydiales</taxon>
        <taxon>Terramycetaceae</taxon>
        <taxon>Boothiomyces</taxon>
    </lineage>
</organism>
<keyword evidence="1" id="KW-0812">Transmembrane</keyword>
<evidence type="ECO:0000313" key="2">
    <source>
        <dbReference type="EMBL" id="KAJ3254078.1"/>
    </source>
</evidence>
<keyword evidence="3" id="KW-1185">Reference proteome</keyword>
<gene>
    <name evidence="2" type="ORF">HK103_007539</name>
</gene>
<dbReference type="EMBL" id="JADGKB010000093">
    <property type="protein sequence ID" value="KAJ3254078.1"/>
    <property type="molecule type" value="Genomic_DNA"/>
</dbReference>
<accession>A0AAD5UCG5</accession>
<protein>
    <submittedName>
        <fullName evidence="2">Uncharacterized protein</fullName>
    </submittedName>
</protein>
<evidence type="ECO:0000256" key="1">
    <source>
        <dbReference type="SAM" id="Phobius"/>
    </source>
</evidence>
<reference evidence="2" key="1">
    <citation type="submission" date="2020-05" db="EMBL/GenBank/DDBJ databases">
        <title>Phylogenomic resolution of chytrid fungi.</title>
        <authorList>
            <person name="Stajich J.E."/>
            <person name="Amses K."/>
            <person name="Simmons R."/>
            <person name="Seto K."/>
            <person name="Myers J."/>
            <person name="Bonds A."/>
            <person name="Quandt C.A."/>
            <person name="Barry K."/>
            <person name="Liu P."/>
            <person name="Grigoriev I."/>
            <person name="Longcore J.E."/>
            <person name="James T.Y."/>
        </authorList>
    </citation>
    <scope>NUCLEOTIDE SEQUENCE</scope>
    <source>
        <strain evidence="2">PLAUS21</strain>
    </source>
</reference>
<feature type="transmembrane region" description="Helical" evidence="1">
    <location>
        <begin position="26"/>
        <end position="43"/>
    </location>
</feature>
<feature type="transmembrane region" description="Helical" evidence="1">
    <location>
        <begin position="107"/>
        <end position="136"/>
    </location>
</feature>
<keyword evidence="1" id="KW-0472">Membrane</keyword>
<proteinExistence type="predicted"/>
<keyword evidence="1" id="KW-1133">Transmembrane helix</keyword>
<dbReference type="AlphaFoldDB" id="A0AAD5UCG5"/>
<evidence type="ECO:0000313" key="3">
    <source>
        <dbReference type="Proteomes" id="UP001210925"/>
    </source>
</evidence>
<comment type="caution">
    <text evidence="2">The sequence shown here is derived from an EMBL/GenBank/DDBJ whole genome shotgun (WGS) entry which is preliminary data.</text>
</comment>
<dbReference type="Proteomes" id="UP001210925">
    <property type="component" value="Unassembled WGS sequence"/>
</dbReference>
<feature type="transmembrane region" description="Helical" evidence="1">
    <location>
        <begin position="182"/>
        <end position="201"/>
    </location>
</feature>
<feature type="transmembrane region" description="Helical" evidence="1">
    <location>
        <begin position="63"/>
        <end position="86"/>
    </location>
</feature>